<dbReference type="Proteomes" id="UP000585050">
    <property type="component" value="Unassembled WGS sequence"/>
</dbReference>
<evidence type="ECO:0000259" key="1">
    <source>
        <dbReference type="Pfam" id="PF08241"/>
    </source>
</evidence>
<dbReference type="GO" id="GO:0008757">
    <property type="term" value="F:S-adenosylmethionine-dependent methyltransferase activity"/>
    <property type="evidence" value="ECO:0007669"/>
    <property type="project" value="InterPro"/>
</dbReference>
<organism evidence="2 3">
    <name type="scientific">Flammeovirga agarivorans</name>
    <dbReference type="NCBI Taxonomy" id="2726742"/>
    <lineage>
        <taxon>Bacteria</taxon>
        <taxon>Pseudomonadati</taxon>
        <taxon>Bacteroidota</taxon>
        <taxon>Cytophagia</taxon>
        <taxon>Cytophagales</taxon>
        <taxon>Flammeovirgaceae</taxon>
        <taxon>Flammeovirga</taxon>
    </lineage>
</organism>
<dbReference type="RefSeq" id="WP_168882189.1">
    <property type="nucleotide sequence ID" value="NZ_JABAIL010000003.1"/>
</dbReference>
<sequence>MERKLTEEELKELEAQLSCPEGDNGIEVGNLMNESNIPMTKSSIRELDIQDENTVLELGHGNCGHLNLIIDAAEDVYYFGLEVSKTMWIEAQRINITKQAEFRLYDGKYIPFPENHFDRVLSVNSIYFWEEPLAVLESIENSLKVGGQFILTFAHRSFMKKLPFVGDKFTLYEVKDIQELIKPLNLVITEVTKESDEVKNKSGEKVLRTYSIVKMVKM</sequence>
<dbReference type="GO" id="GO:0032259">
    <property type="term" value="P:methylation"/>
    <property type="evidence" value="ECO:0007669"/>
    <property type="project" value="UniProtKB-KW"/>
</dbReference>
<feature type="domain" description="Methyltransferase type 11" evidence="1">
    <location>
        <begin position="56"/>
        <end position="151"/>
    </location>
</feature>
<reference evidence="2 3" key="1">
    <citation type="submission" date="2020-04" db="EMBL/GenBank/DDBJ databases">
        <title>Flammeovirga sp. SR4, a novel species isolated from seawater.</title>
        <authorList>
            <person name="Wang X."/>
        </authorList>
    </citation>
    <scope>NUCLEOTIDE SEQUENCE [LARGE SCALE GENOMIC DNA]</scope>
    <source>
        <strain evidence="2 3">SR4</strain>
    </source>
</reference>
<dbReference type="Gene3D" id="3.40.50.150">
    <property type="entry name" value="Vaccinia Virus protein VP39"/>
    <property type="match status" value="1"/>
</dbReference>
<evidence type="ECO:0000313" key="3">
    <source>
        <dbReference type="Proteomes" id="UP000585050"/>
    </source>
</evidence>
<dbReference type="EMBL" id="JABAIL010000003">
    <property type="protein sequence ID" value="NLR91468.1"/>
    <property type="molecule type" value="Genomic_DNA"/>
</dbReference>
<keyword evidence="2" id="KW-0808">Transferase</keyword>
<dbReference type="InterPro" id="IPR029063">
    <property type="entry name" value="SAM-dependent_MTases_sf"/>
</dbReference>
<dbReference type="AlphaFoldDB" id="A0A7X8SJM3"/>
<dbReference type="Pfam" id="PF08241">
    <property type="entry name" value="Methyltransf_11"/>
    <property type="match status" value="1"/>
</dbReference>
<protein>
    <submittedName>
        <fullName evidence="2">Class I SAM-dependent methyltransferase</fullName>
    </submittedName>
</protein>
<gene>
    <name evidence="2" type="ORF">HGP29_09640</name>
</gene>
<name>A0A7X8SJM3_9BACT</name>
<dbReference type="InterPro" id="IPR013216">
    <property type="entry name" value="Methyltransf_11"/>
</dbReference>
<keyword evidence="3" id="KW-1185">Reference proteome</keyword>
<dbReference type="CDD" id="cd02440">
    <property type="entry name" value="AdoMet_MTases"/>
    <property type="match status" value="1"/>
</dbReference>
<evidence type="ECO:0000313" key="2">
    <source>
        <dbReference type="EMBL" id="NLR91468.1"/>
    </source>
</evidence>
<proteinExistence type="predicted"/>
<dbReference type="SUPFAM" id="SSF53335">
    <property type="entry name" value="S-adenosyl-L-methionine-dependent methyltransferases"/>
    <property type="match status" value="1"/>
</dbReference>
<keyword evidence="2" id="KW-0489">Methyltransferase</keyword>
<accession>A0A7X8SJM3</accession>
<comment type="caution">
    <text evidence="2">The sequence shown here is derived from an EMBL/GenBank/DDBJ whole genome shotgun (WGS) entry which is preliminary data.</text>
</comment>